<dbReference type="PANTHER" id="PTHR11240:SF22">
    <property type="entry name" value="RIBONUCLEASE T2"/>
    <property type="match status" value="1"/>
</dbReference>
<dbReference type="InterPro" id="IPR036430">
    <property type="entry name" value="RNase_T2-like_sf"/>
</dbReference>
<dbReference type="GO" id="GO:0006401">
    <property type="term" value="P:RNA catabolic process"/>
    <property type="evidence" value="ECO:0007669"/>
    <property type="project" value="TreeGrafter"/>
</dbReference>
<dbReference type="Gene3D" id="3.90.730.10">
    <property type="entry name" value="Ribonuclease T2-like"/>
    <property type="match status" value="1"/>
</dbReference>
<protein>
    <submittedName>
        <fullName evidence="4">Uncharacterized protein</fullName>
    </submittedName>
</protein>
<proteinExistence type="inferred from homology"/>
<dbReference type="AlphaFoldDB" id="A0A821HAH2"/>
<accession>A0A821HAH2</accession>
<evidence type="ECO:0000313" key="4">
    <source>
        <dbReference type="EMBL" id="CAF4677705.1"/>
    </source>
</evidence>
<dbReference type="InterPro" id="IPR001568">
    <property type="entry name" value="RNase_T2-like"/>
</dbReference>
<gene>
    <name evidence="4" type="ORF">TOA249_LOCUS15665</name>
</gene>
<feature type="signal peptide" evidence="3">
    <location>
        <begin position="1"/>
        <end position="28"/>
    </location>
</feature>
<evidence type="ECO:0000256" key="3">
    <source>
        <dbReference type="SAM" id="SignalP"/>
    </source>
</evidence>
<reference evidence="4" key="1">
    <citation type="submission" date="2021-02" db="EMBL/GenBank/DDBJ databases">
        <authorList>
            <person name="Nowell W R."/>
        </authorList>
    </citation>
    <scope>NUCLEOTIDE SEQUENCE</scope>
</reference>
<keyword evidence="3" id="KW-0732">Signal</keyword>
<dbReference type="Proteomes" id="UP000663838">
    <property type="component" value="Unassembled WGS sequence"/>
</dbReference>
<dbReference type="SUPFAM" id="SSF55895">
    <property type="entry name" value="Ribonuclease Rh-like"/>
    <property type="match status" value="1"/>
</dbReference>
<organism evidence="4 5">
    <name type="scientific">Rotaria socialis</name>
    <dbReference type="NCBI Taxonomy" id="392032"/>
    <lineage>
        <taxon>Eukaryota</taxon>
        <taxon>Metazoa</taxon>
        <taxon>Spiralia</taxon>
        <taxon>Gnathifera</taxon>
        <taxon>Rotifera</taxon>
        <taxon>Eurotatoria</taxon>
        <taxon>Bdelloidea</taxon>
        <taxon>Philodinida</taxon>
        <taxon>Philodinidae</taxon>
        <taxon>Rotaria</taxon>
    </lineage>
</organism>
<name>A0A821HAH2_9BILA</name>
<dbReference type="GO" id="GO:0033897">
    <property type="term" value="F:ribonuclease T2 activity"/>
    <property type="evidence" value="ECO:0007669"/>
    <property type="project" value="InterPro"/>
</dbReference>
<dbReference type="Pfam" id="PF00445">
    <property type="entry name" value="Ribonuclease_T2"/>
    <property type="match status" value="1"/>
</dbReference>
<dbReference type="EMBL" id="CAJOBS010001028">
    <property type="protein sequence ID" value="CAF4677705.1"/>
    <property type="molecule type" value="Genomic_DNA"/>
</dbReference>
<comment type="similarity">
    <text evidence="1 2">Belongs to the RNase T2 family.</text>
</comment>
<sequence>MMHEITSSQKITMNFIVLLFILFGIANGAQNVCRFPKKWKSNYDFDYKKRQHEWATPNAKTDYYKLVLSWSPTFCKQLPSFNRNQTFQCQYDDFGLVVHGFWAQSKNARTLQQHPRNCRNVEQLPLMTVKRHFCMMPDESLIQAEWEKHGTCSFRSADEYLNTIEKVFTGLTIPNMKQILRDKNIDHFKVKKALLEKNRSLRANQITVYMKGKDLIDIKICYDLKFNFTPCPRSW</sequence>
<feature type="chain" id="PRO_5032693675" evidence="3">
    <location>
        <begin position="29"/>
        <end position="235"/>
    </location>
</feature>
<comment type="caution">
    <text evidence="4">The sequence shown here is derived from an EMBL/GenBank/DDBJ whole genome shotgun (WGS) entry which is preliminary data.</text>
</comment>
<evidence type="ECO:0000256" key="1">
    <source>
        <dbReference type="ARBA" id="ARBA00007469"/>
    </source>
</evidence>
<evidence type="ECO:0000256" key="2">
    <source>
        <dbReference type="RuleBase" id="RU004328"/>
    </source>
</evidence>
<dbReference type="PANTHER" id="PTHR11240">
    <property type="entry name" value="RIBONUCLEASE T2"/>
    <property type="match status" value="1"/>
</dbReference>
<evidence type="ECO:0000313" key="5">
    <source>
        <dbReference type="Proteomes" id="UP000663838"/>
    </source>
</evidence>
<dbReference type="GO" id="GO:0003723">
    <property type="term" value="F:RNA binding"/>
    <property type="evidence" value="ECO:0007669"/>
    <property type="project" value="InterPro"/>
</dbReference>